<accession>G8WVV2</accession>
<feature type="region of interest" description="Disordered" evidence="1">
    <location>
        <begin position="1"/>
        <end position="20"/>
    </location>
</feature>
<dbReference type="KEGG" id="scy:SCATT_00250"/>
<dbReference type="KEGG" id="sct:SCAT_0024"/>
<sequence>MTATERTAAPGPGTRPSGGADAAFDACVSMDGGVLTLTVSGRIQPAVLGVLRSAKDGVRAGVRRVRLELSGVPHLDAAAVVFLAEWCERCRELGIPLDLAGLGEHHRHRLALAGMSCAAG</sequence>
<reference evidence="4" key="1">
    <citation type="submission" date="2011-12" db="EMBL/GenBank/DDBJ databases">
        <title>Complete genome sequence of Streptomyces cattleya strain DSM 46488.</title>
        <authorList>
            <person name="Ou H.-Y."/>
            <person name="Li P."/>
            <person name="Zhao C."/>
            <person name="O'Hagan D."/>
            <person name="Deng Z."/>
        </authorList>
    </citation>
    <scope>NUCLEOTIDE SEQUENCE [LARGE SCALE GENOMIC DNA]</scope>
    <source>
        <strain evidence="4">ATCC 35852 / DSM 46488 / JCM 4925 / NBRC 14057 / NRRL 8057</strain>
    </source>
</reference>
<accession>F8K1S8</accession>
<evidence type="ECO:0000313" key="4">
    <source>
        <dbReference type="Proteomes" id="UP000007842"/>
    </source>
</evidence>
<evidence type="ECO:0000313" key="3">
    <source>
        <dbReference type="EMBL" id="AEW92396.1"/>
    </source>
</evidence>
<dbReference type="Pfam" id="PF13466">
    <property type="entry name" value="STAS_2"/>
    <property type="match status" value="1"/>
</dbReference>
<keyword evidence="4" id="KW-1185">Reference proteome</keyword>
<organism evidence="3 4">
    <name type="scientific">Streptantibioticus cattleyicolor (strain ATCC 35852 / DSM 46488 / JCM 4925 / NBRC 14057 / NRRL 8057)</name>
    <name type="common">Streptomyces cattleya</name>
    <dbReference type="NCBI Taxonomy" id="1003195"/>
    <lineage>
        <taxon>Bacteria</taxon>
        <taxon>Bacillati</taxon>
        <taxon>Actinomycetota</taxon>
        <taxon>Actinomycetes</taxon>
        <taxon>Kitasatosporales</taxon>
        <taxon>Streptomycetaceae</taxon>
        <taxon>Streptantibioticus</taxon>
    </lineage>
</organism>
<dbReference type="AlphaFoldDB" id="F8K1S8"/>
<dbReference type="InterPro" id="IPR058548">
    <property type="entry name" value="MlaB-like_STAS"/>
</dbReference>
<dbReference type="OrthoDB" id="9771198at2"/>
<dbReference type="STRING" id="1003195.SCATT_00250"/>
<feature type="domain" description="STAS" evidence="2">
    <location>
        <begin position="24"/>
        <end position="120"/>
    </location>
</feature>
<evidence type="ECO:0000256" key="1">
    <source>
        <dbReference type="SAM" id="MobiDB-lite"/>
    </source>
</evidence>
<dbReference type="HOGENOM" id="CLU_2048358_0_0_11"/>
<dbReference type="PATRIC" id="fig|1003195.11.peg.1680"/>
<dbReference type="RefSeq" id="WP_014140801.1">
    <property type="nucleotide sequence ID" value="NC_016111.1"/>
</dbReference>
<name>F8K1S8_STREN</name>
<dbReference type="InterPro" id="IPR002645">
    <property type="entry name" value="STAS_dom"/>
</dbReference>
<dbReference type="Gene3D" id="3.30.750.24">
    <property type="entry name" value="STAS domain"/>
    <property type="match status" value="1"/>
</dbReference>
<dbReference type="Proteomes" id="UP000007842">
    <property type="component" value="Chromosome"/>
</dbReference>
<dbReference type="PROSITE" id="PS50801">
    <property type="entry name" value="STAS"/>
    <property type="match status" value="1"/>
</dbReference>
<proteinExistence type="predicted"/>
<dbReference type="SUPFAM" id="SSF52091">
    <property type="entry name" value="SpoIIaa-like"/>
    <property type="match status" value="1"/>
</dbReference>
<gene>
    <name evidence="3" type="ordered locus">SCATT_00250</name>
</gene>
<dbReference type="EMBL" id="CP003219">
    <property type="protein sequence ID" value="AEW92396.1"/>
    <property type="molecule type" value="Genomic_DNA"/>
</dbReference>
<dbReference type="InterPro" id="IPR036513">
    <property type="entry name" value="STAS_dom_sf"/>
</dbReference>
<evidence type="ECO:0000259" key="2">
    <source>
        <dbReference type="PROSITE" id="PS50801"/>
    </source>
</evidence>
<protein>
    <recommendedName>
        <fullName evidence="2">STAS domain-containing protein</fullName>
    </recommendedName>
</protein>